<sequence>MAQHTITISDQPDGGITILIEGDSSLDSSPAGTVARHLAGFAKAAAAKAGDCQCPRCQARRLAQSNEPKPTLH</sequence>
<protein>
    <submittedName>
        <fullName evidence="1">Uncharacterized protein</fullName>
    </submittedName>
</protein>
<gene>
    <name evidence="1" type="ORF">EQ836_23690</name>
</gene>
<reference evidence="1 2" key="1">
    <citation type="submission" date="2019-01" db="EMBL/GenBank/DDBJ databases">
        <title>Whole genome shotgun sequencing of Pseudomonas spp. isolated by its ability to degrade furfural.</title>
        <authorList>
            <person name="Donoso R."/>
            <person name="Farkas C."/>
            <person name="Villegas P."/>
            <person name="Gonzales-Toro F."/>
            <person name="Guajardo-Parra M."/>
            <person name="Araya-Nail M."/>
            <person name="Morgante V."/>
            <person name="Perez-Pantoja D."/>
        </authorList>
    </citation>
    <scope>NUCLEOTIDE SEQUENCE [LARGE SCALE GENOMIC DNA]</scope>
    <source>
        <strain evidence="1 2">VN231</strain>
    </source>
</reference>
<evidence type="ECO:0000313" key="2">
    <source>
        <dbReference type="Proteomes" id="UP000317327"/>
    </source>
</evidence>
<name>A0ABD7RR43_ECTME</name>
<dbReference type="AlphaFoldDB" id="A0ABD7RR43"/>
<dbReference type="Proteomes" id="UP000317327">
    <property type="component" value="Unassembled WGS sequence"/>
</dbReference>
<proteinExistence type="predicted"/>
<dbReference type="EMBL" id="SCFV01000015">
    <property type="protein sequence ID" value="TRO11701.1"/>
    <property type="molecule type" value="Genomic_DNA"/>
</dbReference>
<organism evidence="1 2">
    <name type="scientific">Ectopseudomonas mendocina</name>
    <name type="common">Pseudomonas mendocina</name>
    <dbReference type="NCBI Taxonomy" id="300"/>
    <lineage>
        <taxon>Bacteria</taxon>
        <taxon>Pseudomonadati</taxon>
        <taxon>Pseudomonadota</taxon>
        <taxon>Gammaproteobacteria</taxon>
        <taxon>Pseudomonadales</taxon>
        <taxon>Pseudomonadaceae</taxon>
        <taxon>Ectopseudomonas</taxon>
    </lineage>
</organism>
<accession>A0ABD7RR43</accession>
<comment type="caution">
    <text evidence="1">The sequence shown here is derived from an EMBL/GenBank/DDBJ whole genome shotgun (WGS) entry which is preliminary data.</text>
</comment>
<dbReference type="RefSeq" id="WP_143502993.1">
    <property type="nucleotide sequence ID" value="NZ_SCFV01000015.1"/>
</dbReference>
<evidence type="ECO:0000313" key="1">
    <source>
        <dbReference type="EMBL" id="TRO11701.1"/>
    </source>
</evidence>